<gene>
    <name evidence="2" type="ORF">S01H1_02739</name>
</gene>
<reference evidence="2" key="1">
    <citation type="journal article" date="2014" name="Front. Microbiol.">
        <title>High frequency of phylogenetically diverse reductive dehalogenase-homologous genes in deep subseafloor sedimentary metagenomes.</title>
        <authorList>
            <person name="Kawai M."/>
            <person name="Futagami T."/>
            <person name="Toyoda A."/>
            <person name="Takaki Y."/>
            <person name="Nishi S."/>
            <person name="Hori S."/>
            <person name="Arai W."/>
            <person name="Tsubouchi T."/>
            <person name="Morono Y."/>
            <person name="Uchiyama I."/>
            <person name="Ito T."/>
            <person name="Fujiyama A."/>
            <person name="Inagaki F."/>
            <person name="Takami H."/>
        </authorList>
    </citation>
    <scope>NUCLEOTIDE SEQUENCE</scope>
    <source>
        <strain evidence="2">Expedition CK06-06</strain>
    </source>
</reference>
<evidence type="ECO:0000313" key="2">
    <source>
        <dbReference type="EMBL" id="GAF70944.1"/>
    </source>
</evidence>
<protein>
    <submittedName>
        <fullName evidence="2">Uncharacterized protein</fullName>
    </submittedName>
</protein>
<feature type="region of interest" description="Disordered" evidence="1">
    <location>
        <begin position="1"/>
        <end position="22"/>
    </location>
</feature>
<accession>X0RQ39</accession>
<organism evidence="2">
    <name type="scientific">marine sediment metagenome</name>
    <dbReference type="NCBI Taxonomy" id="412755"/>
    <lineage>
        <taxon>unclassified sequences</taxon>
        <taxon>metagenomes</taxon>
        <taxon>ecological metagenomes</taxon>
    </lineage>
</organism>
<dbReference type="AlphaFoldDB" id="X0RQ39"/>
<sequence length="121" mass="13204">MDACRAPIDGSAGAGPADEAFYPSPRPPTLAWPAWKGSFMAEQVPADPLGRTDYFARVCTRYLLSLNRRPEVVGRAWIEFDADDLQKGMLSGRTRCHLVEGKVELRQCDLFGCLSGSGNAV</sequence>
<proteinExistence type="predicted"/>
<comment type="caution">
    <text evidence="2">The sequence shown here is derived from an EMBL/GenBank/DDBJ whole genome shotgun (WGS) entry which is preliminary data.</text>
</comment>
<evidence type="ECO:0000256" key="1">
    <source>
        <dbReference type="SAM" id="MobiDB-lite"/>
    </source>
</evidence>
<dbReference type="EMBL" id="BARS01001372">
    <property type="protein sequence ID" value="GAF70944.1"/>
    <property type="molecule type" value="Genomic_DNA"/>
</dbReference>
<name>X0RQ39_9ZZZZ</name>